<dbReference type="KEGG" id="tmar:MARIT_1150"/>
<dbReference type="EMBL" id="LT634361">
    <property type="protein sequence ID" value="SFZ81516.1"/>
    <property type="molecule type" value="Genomic_DNA"/>
</dbReference>
<sequence>MELNFTLLETKAACDAAIETTQSEKTLLERRLRNLGESLTDKELRTQRVQEGIISVKAIITGFESALGVITDEKEKRSLELKIEREETKLKALENRNANYSAVNVIEDQIDHQQLEAQVAILNTALNEIAAHKETLTV</sequence>
<feature type="coiled-coil region" evidence="1">
    <location>
        <begin position="69"/>
        <end position="103"/>
    </location>
</feature>
<dbReference type="GeneID" id="47722703"/>
<evidence type="ECO:0000313" key="2">
    <source>
        <dbReference type="EMBL" id="SFZ81516.1"/>
    </source>
</evidence>
<gene>
    <name evidence="2" type="ORF">MARIT_1150</name>
</gene>
<dbReference type="AlphaFoldDB" id="A0A2H1E9I1"/>
<proteinExistence type="predicted"/>
<accession>A0A2H1E9I1</accession>
<dbReference type="Proteomes" id="UP000231564">
    <property type="component" value="Chromosome MARIT"/>
</dbReference>
<name>A0A2H1E9I1_9FLAO</name>
<keyword evidence="3" id="KW-1185">Reference proteome</keyword>
<reference evidence="2 3" key="1">
    <citation type="submission" date="2016-11" db="EMBL/GenBank/DDBJ databases">
        <authorList>
            <person name="Jaros S."/>
            <person name="Januszkiewicz K."/>
            <person name="Wedrychowicz H."/>
        </authorList>
    </citation>
    <scope>NUCLEOTIDE SEQUENCE [LARGE SCALE GENOMIC DNA]</scope>
    <source>
        <strain evidence="2">NCIMB 2154T</strain>
    </source>
</reference>
<organism evidence="2 3">
    <name type="scientific">Tenacibaculum maritimum NCIMB 2154</name>
    <dbReference type="NCBI Taxonomy" id="1349785"/>
    <lineage>
        <taxon>Bacteria</taxon>
        <taxon>Pseudomonadati</taxon>
        <taxon>Bacteroidota</taxon>
        <taxon>Flavobacteriia</taxon>
        <taxon>Flavobacteriales</taxon>
        <taxon>Flavobacteriaceae</taxon>
        <taxon>Tenacibaculum</taxon>
    </lineage>
</organism>
<protein>
    <submittedName>
        <fullName evidence="2">Uncharacterized protein</fullName>
    </submittedName>
</protein>
<keyword evidence="1" id="KW-0175">Coiled coil</keyword>
<evidence type="ECO:0000256" key="1">
    <source>
        <dbReference type="SAM" id="Coils"/>
    </source>
</evidence>
<dbReference type="OrthoDB" id="1190981at2"/>
<dbReference type="RefSeq" id="WP_024742380.1">
    <property type="nucleotide sequence ID" value="NZ_BAUG01000065.1"/>
</dbReference>
<evidence type="ECO:0000313" key="3">
    <source>
        <dbReference type="Proteomes" id="UP000231564"/>
    </source>
</evidence>